<dbReference type="SUPFAM" id="SSF52129">
    <property type="entry name" value="Caspase-like"/>
    <property type="match status" value="1"/>
</dbReference>
<dbReference type="PANTHER" id="PTHR48169">
    <property type="entry name" value="DED DOMAIN-CONTAINING PROTEIN"/>
    <property type="match status" value="1"/>
</dbReference>
<dbReference type="Gene3D" id="3.40.50.1460">
    <property type="match status" value="1"/>
</dbReference>
<evidence type="ECO:0000313" key="7">
    <source>
        <dbReference type="Proteomes" id="UP000515161"/>
    </source>
</evidence>
<organism evidence="7 8">
    <name type="scientific">Gymnodraco acuticeps</name>
    <name type="common">Antarctic dragonfish</name>
    <dbReference type="NCBI Taxonomy" id="8218"/>
    <lineage>
        <taxon>Eukaryota</taxon>
        <taxon>Metazoa</taxon>
        <taxon>Chordata</taxon>
        <taxon>Craniata</taxon>
        <taxon>Vertebrata</taxon>
        <taxon>Euteleostomi</taxon>
        <taxon>Actinopterygii</taxon>
        <taxon>Neopterygii</taxon>
        <taxon>Teleostei</taxon>
        <taxon>Neoteleostei</taxon>
        <taxon>Acanthomorphata</taxon>
        <taxon>Eupercaria</taxon>
        <taxon>Perciformes</taxon>
        <taxon>Notothenioidei</taxon>
        <taxon>Bathydraconidae</taxon>
        <taxon>Gymnodraco</taxon>
    </lineage>
</organism>
<dbReference type="InterPro" id="IPR029030">
    <property type="entry name" value="Caspase-like_dom_sf"/>
</dbReference>
<evidence type="ECO:0000256" key="4">
    <source>
        <dbReference type="SAM" id="MobiDB-lite"/>
    </source>
</evidence>
<feature type="region of interest" description="Disordered" evidence="4">
    <location>
        <begin position="415"/>
        <end position="483"/>
    </location>
</feature>
<dbReference type="Pfam" id="PF00656">
    <property type="entry name" value="Peptidase_C14"/>
    <property type="match status" value="2"/>
</dbReference>
<dbReference type="PANTHER" id="PTHR48169:SF7">
    <property type="entry name" value="CASPASE 10"/>
    <property type="match status" value="1"/>
</dbReference>
<evidence type="ECO:0000256" key="1">
    <source>
        <dbReference type="ARBA" id="ARBA00010134"/>
    </source>
</evidence>
<dbReference type="GO" id="GO:0006508">
    <property type="term" value="P:proteolysis"/>
    <property type="evidence" value="ECO:0007669"/>
    <property type="project" value="InterPro"/>
</dbReference>
<name>A0A6P8V462_GYMAC</name>
<gene>
    <name evidence="8" type="primary">LOC117546044</name>
</gene>
<feature type="compositionally biased region" description="Basic and acidic residues" evidence="4">
    <location>
        <begin position="464"/>
        <end position="473"/>
    </location>
</feature>
<feature type="region of interest" description="Disordered" evidence="4">
    <location>
        <begin position="304"/>
        <end position="328"/>
    </location>
</feature>
<dbReference type="GO" id="GO:0004197">
    <property type="term" value="F:cysteine-type endopeptidase activity"/>
    <property type="evidence" value="ECO:0007669"/>
    <property type="project" value="InterPro"/>
</dbReference>
<evidence type="ECO:0000259" key="6">
    <source>
        <dbReference type="PROSITE" id="PS50208"/>
    </source>
</evidence>
<protein>
    <submittedName>
        <fullName evidence="8">LOW QUALITY PROTEIN: caspase-8-like</fullName>
    </submittedName>
</protein>
<evidence type="ECO:0000256" key="3">
    <source>
        <dbReference type="RuleBase" id="RU003971"/>
    </source>
</evidence>
<comment type="similarity">
    <text evidence="1 3">Belongs to the peptidase C14A family.</text>
</comment>
<dbReference type="InterPro" id="IPR015917">
    <property type="entry name" value="Pept_C14A"/>
</dbReference>
<feature type="region of interest" description="Disordered" evidence="4">
    <location>
        <begin position="92"/>
        <end position="144"/>
    </location>
</feature>
<dbReference type="KEGG" id="gacu:117546044"/>
<dbReference type="SMART" id="SM00115">
    <property type="entry name" value="CASc"/>
    <property type="match status" value="1"/>
</dbReference>
<dbReference type="InterPro" id="IPR001309">
    <property type="entry name" value="Pept_C14_p20"/>
</dbReference>
<dbReference type="Proteomes" id="UP000515161">
    <property type="component" value="Unplaced"/>
</dbReference>
<dbReference type="GeneID" id="117546044"/>
<evidence type="ECO:0000256" key="2">
    <source>
        <dbReference type="ARBA" id="ARBA00022703"/>
    </source>
</evidence>
<dbReference type="PROSITE" id="PS50207">
    <property type="entry name" value="CASPASE_P10"/>
    <property type="match status" value="1"/>
</dbReference>
<dbReference type="InterPro" id="IPR033139">
    <property type="entry name" value="Caspase_cys_AS"/>
</dbReference>
<dbReference type="InParanoid" id="A0A6P8V462"/>
<reference evidence="8" key="1">
    <citation type="submission" date="2025-08" db="UniProtKB">
        <authorList>
            <consortium name="RefSeq"/>
        </authorList>
    </citation>
    <scope>IDENTIFICATION</scope>
</reference>
<keyword evidence="2" id="KW-0053">Apoptosis</keyword>
<dbReference type="GO" id="GO:0006915">
    <property type="term" value="P:apoptotic process"/>
    <property type="evidence" value="ECO:0007669"/>
    <property type="project" value="UniProtKB-KW"/>
</dbReference>
<dbReference type="GO" id="GO:0051604">
    <property type="term" value="P:protein maturation"/>
    <property type="evidence" value="ECO:0007669"/>
    <property type="project" value="UniProtKB-ARBA"/>
</dbReference>
<dbReference type="AlphaFoldDB" id="A0A6P8V462"/>
<dbReference type="InterPro" id="IPR002138">
    <property type="entry name" value="Pept_C14_p10"/>
</dbReference>
<dbReference type="PROSITE" id="PS50208">
    <property type="entry name" value="CASPASE_P20"/>
    <property type="match status" value="1"/>
</dbReference>
<dbReference type="OrthoDB" id="8838938at2759"/>
<dbReference type="CDD" id="cd00032">
    <property type="entry name" value="CASc"/>
    <property type="match status" value="1"/>
</dbReference>
<dbReference type="RefSeq" id="XP_034072017.1">
    <property type="nucleotide sequence ID" value="XM_034216126.1"/>
</dbReference>
<dbReference type="PROSITE" id="PS01122">
    <property type="entry name" value="CASPASE_CYS"/>
    <property type="match status" value="1"/>
</dbReference>
<accession>A0A6P8V462</accession>
<dbReference type="InterPro" id="IPR011600">
    <property type="entry name" value="Pept_C14_caspase"/>
</dbReference>
<feature type="domain" description="Caspase family p20" evidence="6">
    <location>
        <begin position="151"/>
        <end position="297"/>
    </location>
</feature>
<sequence length="483" mass="54090">MSEISEEDWKRDLTIILEDLSSAQFIKMKECLRGFLQVLKDGLSREEMPGTIIEFYGKEKSILEMERVMEEIPKRKSLVQHLLKPYVQKVRSKLEKQQHEKKRRRKKEPEEGTSPAADQLEGSQPVKKPKTRDSQDGKAPWDGQYELNSQPTGLCLIINNKHFSGGDVRRGTDKDAGSLAEVFSWLGFRVLMCKDQTKNQMERVLKCFASQCDLSQLQEFNVQEWTRSEFTDLLEAPQHGDAFICCVLSHGNKGGVSGTDGQSLRIKQITRTFIATPQSPLTAKPKVFLIQACQGRQIHPGVLSDDLQADDSHSTQPADDSHSTSIPQEADILVHSSTVEEYISVRDPTKGSWFIQSVCEQLKEGCQRNEEIEVILRRVNYEVAGKEGVLRRGPVKQMPAIWHTLRKGLVLTPHQNSAATSKPADSGAVPRKKKPAAEVSGGSGETQIMIDTTLKLALNPQAPEKPKTRDSQDGKAPWVNLIS</sequence>
<dbReference type="GO" id="GO:0005737">
    <property type="term" value="C:cytoplasm"/>
    <property type="evidence" value="ECO:0007669"/>
    <property type="project" value="UniProtKB-ARBA"/>
</dbReference>
<keyword evidence="7" id="KW-1185">Reference proteome</keyword>
<evidence type="ECO:0000259" key="5">
    <source>
        <dbReference type="PROSITE" id="PS50207"/>
    </source>
</evidence>
<feature type="compositionally biased region" description="Polar residues" evidence="4">
    <location>
        <begin position="314"/>
        <end position="327"/>
    </location>
</feature>
<dbReference type="GO" id="GO:0043067">
    <property type="term" value="P:regulation of programmed cell death"/>
    <property type="evidence" value="ECO:0007669"/>
    <property type="project" value="UniProtKB-ARBA"/>
</dbReference>
<evidence type="ECO:0000313" key="8">
    <source>
        <dbReference type="RefSeq" id="XP_034072017.1"/>
    </source>
</evidence>
<dbReference type="PRINTS" id="PR00376">
    <property type="entry name" value="IL1BCENZYME"/>
</dbReference>
<feature type="domain" description="Caspase family p10" evidence="5">
    <location>
        <begin position="322"/>
        <end position="413"/>
    </location>
</feature>
<proteinExistence type="inferred from homology"/>